<dbReference type="InterPro" id="IPR051310">
    <property type="entry name" value="MCP_chemotaxis"/>
</dbReference>
<evidence type="ECO:0000256" key="9">
    <source>
        <dbReference type="ARBA" id="ARBA00023224"/>
    </source>
</evidence>
<comment type="caution">
    <text evidence="15">The sequence shown here is derived from an EMBL/GenBank/DDBJ whole genome shotgun (WGS) entry which is preliminary data.</text>
</comment>
<dbReference type="InterPro" id="IPR003660">
    <property type="entry name" value="HAMP_dom"/>
</dbReference>
<sequence length="517" mass="54295">MRFKLTIKLRLLATLALLGVLLVSTGILGIAGMRASNGAVKQAYLNDVAAATALGRSNLNLTVVRTTLDRVLLHPEAPDTGALVDKALSYLAVSNTAWTAYQALPASDAEAVLSKAVSDARAALLHDAIEPMIEAIRKSDHATADKLAMVDVPPLSAALTQKSAALDKFRNEQGATRYQLAQDRYDTLQTFTLIAIAVGLLACVISGFNLLRSISRPLNLTLRHLERIARGDMTEKLNLDAGDEMGQLAASVGTMQDGIATMIGQIARGTESIAAATHQISAGNTDLSQRTEEQAASVEETAASMEQLTSAVTQNAEHARQGRALAESTNVAATRGADVVDKVVTTMGQIDESARKMGEIIGVIEGIAFQTNILALNAAVEAARAGDKGRGFAVVAAEVRTLAQRSAVASKEIKELIDISAARVADGSLLVNEAGVTIGEVRAAVRRVTVIMGEIATASAEQSDGIEEVNRAVSQMDEMSQQNAALVEQAAAAAASLDEQTVLLKAAAGRFQLRRLA</sequence>
<evidence type="ECO:0000259" key="13">
    <source>
        <dbReference type="PROSITE" id="PS50111"/>
    </source>
</evidence>
<dbReference type="InterPro" id="IPR003122">
    <property type="entry name" value="Tar_rcpt_lig-bd"/>
</dbReference>
<evidence type="ECO:0000256" key="12">
    <source>
        <dbReference type="SAM" id="Phobius"/>
    </source>
</evidence>
<dbReference type="GO" id="GO:0005886">
    <property type="term" value="C:plasma membrane"/>
    <property type="evidence" value="ECO:0007669"/>
    <property type="project" value="UniProtKB-SubCell"/>
</dbReference>
<dbReference type="InterPro" id="IPR004089">
    <property type="entry name" value="MCPsignal_dom"/>
</dbReference>
<evidence type="ECO:0000256" key="8">
    <source>
        <dbReference type="ARBA" id="ARBA00023136"/>
    </source>
</evidence>
<evidence type="ECO:0000256" key="2">
    <source>
        <dbReference type="ARBA" id="ARBA00022475"/>
    </source>
</evidence>
<feature type="domain" description="HAMP" evidence="14">
    <location>
        <begin position="212"/>
        <end position="264"/>
    </location>
</feature>
<evidence type="ECO:0000256" key="7">
    <source>
        <dbReference type="ARBA" id="ARBA00022989"/>
    </source>
</evidence>
<keyword evidence="4" id="KW-0145">Chemotaxis</keyword>
<keyword evidence="6 12" id="KW-0812">Transmembrane</keyword>
<dbReference type="Gene3D" id="1.20.120.30">
    <property type="entry name" value="Aspartate receptor, ligand-binding domain"/>
    <property type="match status" value="1"/>
</dbReference>
<evidence type="ECO:0000256" key="6">
    <source>
        <dbReference type="ARBA" id="ARBA00022692"/>
    </source>
</evidence>
<evidence type="ECO:0000256" key="1">
    <source>
        <dbReference type="ARBA" id="ARBA00004429"/>
    </source>
</evidence>
<keyword evidence="16" id="KW-1185">Reference proteome</keyword>
<dbReference type="AlphaFoldDB" id="A0A0J1CL67"/>
<dbReference type="SMART" id="SM00304">
    <property type="entry name" value="HAMP"/>
    <property type="match status" value="1"/>
</dbReference>
<proteinExistence type="inferred from homology"/>
<comment type="similarity">
    <text evidence="10">Belongs to the methyl-accepting chemotaxis (MCP) protein family.</text>
</comment>
<dbReference type="SUPFAM" id="SSF47170">
    <property type="entry name" value="Aspartate receptor, ligand-binding domain"/>
    <property type="match status" value="1"/>
</dbReference>
<dbReference type="FunFam" id="1.10.287.950:FF:000001">
    <property type="entry name" value="Methyl-accepting chemotaxis sensory transducer"/>
    <property type="match status" value="1"/>
</dbReference>
<feature type="domain" description="Methyl-accepting transducer" evidence="13">
    <location>
        <begin position="269"/>
        <end position="498"/>
    </location>
</feature>
<dbReference type="GO" id="GO:0007165">
    <property type="term" value="P:signal transduction"/>
    <property type="evidence" value="ECO:0007669"/>
    <property type="project" value="UniProtKB-KW"/>
</dbReference>
<dbReference type="Pfam" id="PF00672">
    <property type="entry name" value="HAMP"/>
    <property type="match status" value="1"/>
</dbReference>
<evidence type="ECO:0000313" key="15">
    <source>
        <dbReference type="EMBL" id="KLU21284.1"/>
    </source>
</evidence>
<dbReference type="InterPro" id="IPR004090">
    <property type="entry name" value="Chemotax_Me-accpt_rcpt"/>
</dbReference>
<evidence type="ECO:0000256" key="10">
    <source>
        <dbReference type="ARBA" id="ARBA00029447"/>
    </source>
</evidence>
<feature type="transmembrane region" description="Helical" evidence="12">
    <location>
        <begin position="191"/>
        <end position="211"/>
    </location>
</feature>
<evidence type="ECO:0000256" key="5">
    <source>
        <dbReference type="ARBA" id="ARBA00022519"/>
    </source>
</evidence>
<evidence type="ECO:0000259" key="14">
    <source>
        <dbReference type="PROSITE" id="PS50885"/>
    </source>
</evidence>
<dbReference type="GO" id="GO:0004888">
    <property type="term" value="F:transmembrane signaling receptor activity"/>
    <property type="evidence" value="ECO:0007669"/>
    <property type="project" value="InterPro"/>
</dbReference>
<evidence type="ECO:0000256" key="11">
    <source>
        <dbReference type="PROSITE-ProRule" id="PRU00284"/>
    </source>
</evidence>
<keyword evidence="9 11" id="KW-0807">Transducer</keyword>
<dbReference type="OrthoDB" id="8982326at2"/>
<dbReference type="InterPro" id="IPR035440">
    <property type="entry name" value="4HB_MCP_dom_sf"/>
</dbReference>
<keyword evidence="3" id="KW-0488">Methylation</keyword>
<accession>A0A0J1CL67</accession>
<name>A0A0J1CL67_9BURK</name>
<comment type="subcellular location">
    <subcellularLocation>
        <location evidence="1">Cell inner membrane</location>
        <topology evidence="1">Multi-pass membrane protein</topology>
    </subcellularLocation>
</comment>
<dbReference type="CDD" id="cd11386">
    <property type="entry name" value="MCP_signal"/>
    <property type="match status" value="1"/>
</dbReference>
<organism evidence="15 16">
    <name type="scientific">Caballeronia mineralivorans PML1(12)</name>
    <dbReference type="NCBI Taxonomy" id="908627"/>
    <lineage>
        <taxon>Bacteria</taxon>
        <taxon>Pseudomonadati</taxon>
        <taxon>Pseudomonadota</taxon>
        <taxon>Betaproteobacteria</taxon>
        <taxon>Burkholderiales</taxon>
        <taxon>Burkholderiaceae</taxon>
        <taxon>Caballeronia</taxon>
    </lineage>
</organism>
<gene>
    <name evidence="15" type="ORF">EOS_36995</name>
</gene>
<dbReference type="PROSITE" id="PS50885">
    <property type="entry name" value="HAMP"/>
    <property type="match status" value="1"/>
</dbReference>
<dbReference type="Pfam" id="PF02203">
    <property type="entry name" value="TarH"/>
    <property type="match status" value="1"/>
</dbReference>
<keyword evidence="5" id="KW-0997">Cell inner membrane</keyword>
<keyword evidence="2" id="KW-1003">Cell membrane</keyword>
<dbReference type="PATRIC" id="fig|908627.4.peg.8299"/>
<dbReference type="SMART" id="SM00283">
    <property type="entry name" value="MA"/>
    <property type="match status" value="1"/>
</dbReference>
<reference evidence="15 16" key="1">
    <citation type="journal article" date="2015" name="Genome Announc.">
        <title>Draft Genome Sequence of Burkholderia sp. Strain PML1(12), an Ectomycorrhizosphere-Inhabiting Bacterium with Effective Mineral-Weathering Ability.</title>
        <authorList>
            <person name="Uroz S."/>
            <person name="Oger P."/>
        </authorList>
    </citation>
    <scope>NUCLEOTIDE SEQUENCE [LARGE SCALE GENOMIC DNA]</scope>
    <source>
        <strain evidence="16">PML1(12)</strain>
    </source>
</reference>
<dbReference type="EMBL" id="AEJF01000228">
    <property type="protein sequence ID" value="KLU21284.1"/>
    <property type="molecule type" value="Genomic_DNA"/>
</dbReference>
<evidence type="ECO:0000256" key="3">
    <source>
        <dbReference type="ARBA" id="ARBA00022481"/>
    </source>
</evidence>
<dbReference type="PANTHER" id="PTHR43531">
    <property type="entry name" value="PROTEIN ICFG"/>
    <property type="match status" value="1"/>
</dbReference>
<evidence type="ECO:0000256" key="4">
    <source>
        <dbReference type="ARBA" id="ARBA00022500"/>
    </source>
</evidence>
<protein>
    <submittedName>
        <fullName evidence="15">Membrane protein</fullName>
    </submittedName>
</protein>
<dbReference type="GO" id="GO:0006935">
    <property type="term" value="P:chemotaxis"/>
    <property type="evidence" value="ECO:0007669"/>
    <property type="project" value="UniProtKB-KW"/>
</dbReference>
<keyword evidence="7 12" id="KW-1133">Transmembrane helix</keyword>
<dbReference type="PROSITE" id="PS50111">
    <property type="entry name" value="CHEMOTAXIS_TRANSDUC_2"/>
    <property type="match status" value="1"/>
</dbReference>
<dbReference type="PANTHER" id="PTHR43531:SF14">
    <property type="entry name" value="METHYL-ACCEPTING CHEMOTAXIS PROTEIN I-RELATED"/>
    <property type="match status" value="1"/>
</dbReference>
<dbReference type="Proteomes" id="UP000035963">
    <property type="component" value="Unassembled WGS sequence"/>
</dbReference>
<dbReference type="PRINTS" id="PR00260">
    <property type="entry name" value="CHEMTRNSDUCR"/>
</dbReference>
<dbReference type="CDD" id="cd06225">
    <property type="entry name" value="HAMP"/>
    <property type="match status" value="1"/>
</dbReference>
<dbReference type="Gene3D" id="1.10.287.950">
    <property type="entry name" value="Methyl-accepting chemotaxis protein"/>
    <property type="match status" value="1"/>
</dbReference>
<keyword evidence="8 12" id="KW-0472">Membrane</keyword>
<dbReference type="SUPFAM" id="SSF58104">
    <property type="entry name" value="Methyl-accepting chemotaxis protein (MCP) signaling domain"/>
    <property type="match status" value="1"/>
</dbReference>
<dbReference type="Pfam" id="PF00015">
    <property type="entry name" value="MCPsignal"/>
    <property type="match status" value="1"/>
</dbReference>
<evidence type="ECO:0000313" key="16">
    <source>
        <dbReference type="Proteomes" id="UP000035963"/>
    </source>
</evidence>